<keyword evidence="4" id="KW-0808">Transferase</keyword>
<organism evidence="8 9">
    <name type="scientific">Vairimorpha necatrix</name>
    <dbReference type="NCBI Taxonomy" id="6039"/>
    <lineage>
        <taxon>Eukaryota</taxon>
        <taxon>Fungi</taxon>
        <taxon>Fungi incertae sedis</taxon>
        <taxon>Microsporidia</taxon>
        <taxon>Nosematidae</taxon>
        <taxon>Vairimorpha</taxon>
    </lineage>
</organism>
<proteinExistence type="inferred from homology"/>
<evidence type="ECO:0000256" key="7">
    <source>
        <dbReference type="SAM" id="MobiDB-lite"/>
    </source>
</evidence>
<dbReference type="Pfam" id="PF01704">
    <property type="entry name" value="UDPGP"/>
    <property type="match status" value="1"/>
</dbReference>
<comment type="pathway">
    <text evidence="1">Nucleotide-sugar biosynthesis; UDP-N-acetyl-alpha-D-glucosamine biosynthesis; UDP-N-acetyl-alpha-D-glucosamine from N-acetyl-alpha-D-glucosamine 1-phosphate: step 1/1.</text>
</comment>
<dbReference type="KEGG" id="vnx:VNE69_11028"/>
<evidence type="ECO:0000256" key="2">
    <source>
        <dbReference type="ARBA" id="ARBA00010401"/>
    </source>
</evidence>
<dbReference type="Proteomes" id="UP001334084">
    <property type="component" value="Chromosome 11"/>
</dbReference>
<dbReference type="SUPFAM" id="SSF53448">
    <property type="entry name" value="Nucleotide-diphospho-sugar transferases"/>
    <property type="match status" value="1"/>
</dbReference>
<dbReference type="InterPro" id="IPR029044">
    <property type="entry name" value="Nucleotide-diphossugar_trans"/>
</dbReference>
<dbReference type="GO" id="GO:0003977">
    <property type="term" value="F:UDP-N-acetylglucosamine diphosphorylase activity"/>
    <property type="evidence" value="ECO:0007669"/>
    <property type="project" value="UniProtKB-EC"/>
</dbReference>
<dbReference type="EC" id="2.7.7.23" evidence="3"/>
<dbReference type="RefSeq" id="XP_065331003.1">
    <property type="nucleotide sequence ID" value="XM_065474931.1"/>
</dbReference>
<reference evidence="8" key="1">
    <citation type="journal article" date="2024" name="BMC Genomics">
        <title>Functional annotation of a divergent genome using sequence and structure-based similarity.</title>
        <authorList>
            <person name="Svedberg D."/>
            <person name="Winiger R.R."/>
            <person name="Berg A."/>
            <person name="Sharma H."/>
            <person name="Tellgren-Roth C."/>
            <person name="Debrunner-Vossbrinck B.A."/>
            <person name="Vossbrinck C.R."/>
            <person name="Barandun J."/>
        </authorList>
    </citation>
    <scope>NUCLEOTIDE SEQUENCE</scope>
    <source>
        <strain evidence="8">Illinois isolate</strain>
    </source>
</reference>
<evidence type="ECO:0000313" key="8">
    <source>
        <dbReference type="EMBL" id="WUR04858.1"/>
    </source>
</evidence>
<comment type="catalytic activity">
    <reaction evidence="6">
        <text>N-acetyl-alpha-D-glucosamine 1-phosphate + UTP + H(+) = UDP-N-acetyl-alpha-D-glucosamine + diphosphate</text>
        <dbReference type="Rhea" id="RHEA:13509"/>
        <dbReference type="ChEBI" id="CHEBI:15378"/>
        <dbReference type="ChEBI" id="CHEBI:33019"/>
        <dbReference type="ChEBI" id="CHEBI:46398"/>
        <dbReference type="ChEBI" id="CHEBI:57705"/>
        <dbReference type="ChEBI" id="CHEBI:57776"/>
        <dbReference type="EC" id="2.7.7.23"/>
    </reaction>
</comment>
<evidence type="ECO:0000313" key="9">
    <source>
        <dbReference type="Proteomes" id="UP001334084"/>
    </source>
</evidence>
<dbReference type="PANTHER" id="PTHR11952:SF2">
    <property type="entry name" value="LD24639P"/>
    <property type="match status" value="1"/>
</dbReference>
<feature type="region of interest" description="Disordered" evidence="7">
    <location>
        <begin position="308"/>
        <end position="334"/>
    </location>
</feature>
<comment type="similarity">
    <text evidence="2">Belongs to the UDPGP type 1 family.</text>
</comment>
<keyword evidence="9" id="KW-1185">Reference proteome</keyword>
<evidence type="ECO:0000256" key="5">
    <source>
        <dbReference type="ARBA" id="ARBA00022695"/>
    </source>
</evidence>
<dbReference type="Gene3D" id="3.90.550.10">
    <property type="entry name" value="Spore Coat Polysaccharide Biosynthesis Protein SpsA, Chain A"/>
    <property type="match status" value="1"/>
</dbReference>
<gene>
    <name evidence="8" type="ORF">VNE69_11028</name>
</gene>
<dbReference type="PANTHER" id="PTHR11952">
    <property type="entry name" value="UDP- GLUCOSE PYROPHOSPHORYLASE"/>
    <property type="match status" value="1"/>
</dbReference>
<evidence type="ECO:0000256" key="4">
    <source>
        <dbReference type="ARBA" id="ARBA00022679"/>
    </source>
</evidence>
<protein>
    <recommendedName>
        <fullName evidence="3">UDP-N-acetylglucosamine diphosphorylase</fullName>
        <ecNumber evidence="3">2.7.7.23</ecNumber>
    </recommendedName>
</protein>
<dbReference type="InterPro" id="IPR002618">
    <property type="entry name" value="UDPGP_fam"/>
</dbReference>
<keyword evidence="5 8" id="KW-0548">Nucleotidyltransferase</keyword>
<name>A0AAX4JGD6_9MICR</name>
<sequence>MEIVNSNSPKLIKIYDNEGNLTEQGENYRKLGLSTLSQNKFGVVILSGGQGTRLGCDGPKGLFKICGLTLFEHHIKNIKSKEYSNMIKLFIMTSDNTHEDVVAYFKSNNNFQLDVVFFKQTSLTCTYENDEVIKINDMVLTAPNGNGDIFNSINKIDLHDIYAINVISVDNILAEILNPEFIGAFIEKKLDILSKSVKKLPNENVGIFTLNNGKIEVKEYSEMDNKEDYECEGNICNHLFRTDFIKSMRDKKLPIHKAIKKIPKNIRDQINKPEEVICIKKECFIFDAFLFTEKNMVMSVPRDKEFAPLKNSMTSSSDNPETCTNAYKQKYQKN</sequence>
<feature type="compositionally biased region" description="Polar residues" evidence="7">
    <location>
        <begin position="311"/>
        <end position="327"/>
    </location>
</feature>
<dbReference type="AlphaFoldDB" id="A0AAX4JGD6"/>
<evidence type="ECO:0000256" key="3">
    <source>
        <dbReference type="ARBA" id="ARBA00012457"/>
    </source>
</evidence>
<dbReference type="EMBL" id="CP142736">
    <property type="protein sequence ID" value="WUR04858.1"/>
    <property type="molecule type" value="Genomic_DNA"/>
</dbReference>
<evidence type="ECO:0000256" key="6">
    <source>
        <dbReference type="ARBA" id="ARBA00048493"/>
    </source>
</evidence>
<dbReference type="InterPro" id="IPR039741">
    <property type="entry name" value="UDP-sugar_pyrophosphorylase"/>
</dbReference>
<dbReference type="GeneID" id="90542702"/>
<evidence type="ECO:0000256" key="1">
    <source>
        <dbReference type="ARBA" id="ARBA00005208"/>
    </source>
</evidence>
<accession>A0AAX4JGD6</accession>